<proteinExistence type="predicted"/>
<sequence>MFRLEKPDELKQVDDLDLVRMTRYEVLDRYGVLPMHYRAQVIREQVLTPEVLKDMIAKVLAMPEGVKRGRLVWEALLPLVPLQPHGLDRFDVQNAAMETLRREEQRFEFESSAWWWRLRVVHGIEDPTAWVVEQRTNRAKGWARRVLAMAFGDAGLSLMRAYQLAAKCEQALARRKGWLVKTD</sequence>
<evidence type="ECO:0000313" key="2">
    <source>
        <dbReference type="Proteomes" id="UP001254165"/>
    </source>
</evidence>
<name>A0ABU3NRM4_9CHLR</name>
<organism evidence="1 2">
    <name type="scientific">Thermanaerothrix solaris</name>
    <dbReference type="NCBI Taxonomy" id="3058434"/>
    <lineage>
        <taxon>Bacteria</taxon>
        <taxon>Bacillati</taxon>
        <taxon>Chloroflexota</taxon>
        <taxon>Anaerolineae</taxon>
        <taxon>Anaerolineales</taxon>
        <taxon>Anaerolineaceae</taxon>
        <taxon>Thermanaerothrix</taxon>
    </lineage>
</organism>
<keyword evidence="2" id="KW-1185">Reference proteome</keyword>
<dbReference type="EMBL" id="JAUHMF010000005">
    <property type="protein sequence ID" value="MDT8899476.1"/>
    <property type="molecule type" value="Genomic_DNA"/>
</dbReference>
<evidence type="ECO:0000313" key="1">
    <source>
        <dbReference type="EMBL" id="MDT8899476.1"/>
    </source>
</evidence>
<dbReference type="Proteomes" id="UP001254165">
    <property type="component" value="Unassembled WGS sequence"/>
</dbReference>
<accession>A0ABU3NRM4</accession>
<dbReference type="RefSeq" id="WP_315626203.1">
    <property type="nucleotide sequence ID" value="NZ_JAUHMF010000005.1"/>
</dbReference>
<reference evidence="1 2" key="1">
    <citation type="submission" date="2023-07" db="EMBL/GenBank/DDBJ databases">
        <title>Novel species of Thermanaerothrix with wide hydrolytic capabilities.</title>
        <authorList>
            <person name="Zayulina K.S."/>
            <person name="Podosokorskaya O.A."/>
            <person name="Elcheninov A.G."/>
        </authorList>
    </citation>
    <scope>NUCLEOTIDE SEQUENCE [LARGE SCALE GENOMIC DNA]</scope>
    <source>
        <strain evidence="1 2">4228-RoL</strain>
    </source>
</reference>
<comment type="caution">
    <text evidence="1">The sequence shown here is derived from an EMBL/GenBank/DDBJ whole genome shotgun (WGS) entry which is preliminary data.</text>
</comment>
<protein>
    <submittedName>
        <fullName evidence="1">Uncharacterized protein</fullName>
    </submittedName>
</protein>
<gene>
    <name evidence="1" type="ORF">QYE77_14520</name>
</gene>